<proteinExistence type="predicted"/>
<organism evidence="1 2">
    <name type="scientific">Mycteria americana</name>
    <name type="common">Wood stork</name>
    <dbReference type="NCBI Taxonomy" id="33587"/>
    <lineage>
        <taxon>Eukaryota</taxon>
        <taxon>Metazoa</taxon>
        <taxon>Chordata</taxon>
        <taxon>Craniata</taxon>
        <taxon>Vertebrata</taxon>
        <taxon>Euteleostomi</taxon>
        <taxon>Archelosauria</taxon>
        <taxon>Archosauria</taxon>
        <taxon>Dinosauria</taxon>
        <taxon>Saurischia</taxon>
        <taxon>Theropoda</taxon>
        <taxon>Coelurosauria</taxon>
        <taxon>Aves</taxon>
        <taxon>Neognathae</taxon>
        <taxon>Neoaves</taxon>
        <taxon>Aequornithes</taxon>
        <taxon>Ciconiiformes</taxon>
        <taxon>Ciconiidae</taxon>
        <taxon>Mycteria</taxon>
    </lineage>
</organism>
<comment type="caution">
    <text evidence="1">The sequence shown here is derived from an EMBL/GenBank/DDBJ whole genome shotgun (WGS) entry which is preliminary data.</text>
</comment>
<evidence type="ECO:0000313" key="2">
    <source>
        <dbReference type="Proteomes" id="UP001333110"/>
    </source>
</evidence>
<dbReference type="PANTHER" id="PTHR33332">
    <property type="entry name" value="REVERSE TRANSCRIPTASE DOMAIN-CONTAINING PROTEIN"/>
    <property type="match status" value="1"/>
</dbReference>
<reference evidence="1 2" key="1">
    <citation type="journal article" date="2023" name="J. Hered.">
        <title>Chromosome-level genome of the wood stork (Mycteria americana) provides insight into avian chromosome evolution.</title>
        <authorList>
            <person name="Flamio R. Jr."/>
            <person name="Ramstad K.M."/>
        </authorList>
    </citation>
    <scope>NUCLEOTIDE SEQUENCE [LARGE SCALE GENOMIC DNA]</scope>
    <source>
        <strain evidence="1">JAX WOST 10</strain>
    </source>
</reference>
<gene>
    <name evidence="1" type="ORF">QYF61_004133</name>
</gene>
<evidence type="ECO:0000313" key="1">
    <source>
        <dbReference type="EMBL" id="KAK4818020.1"/>
    </source>
</evidence>
<dbReference type="EMBL" id="JAUNZN010000007">
    <property type="protein sequence ID" value="KAK4818020.1"/>
    <property type="molecule type" value="Genomic_DNA"/>
</dbReference>
<name>A0AAN7NLN3_MYCAM</name>
<keyword evidence="2" id="KW-1185">Reference proteome</keyword>
<dbReference type="Proteomes" id="UP001333110">
    <property type="component" value="Unassembled WGS sequence"/>
</dbReference>
<sequence length="99" mass="11519">MNKELLAKFSHKIEVCKMWKPISLILIPGKLIEQINLKAKHITDKKVTVEMGRLVDVVYLNFSKASGIVSHNIIIDKLINYGLDKWTARWIENWLNCRT</sequence>
<dbReference type="AlphaFoldDB" id="A0AAN7NLN3"/>
<protein>
    <submittedName>
        <fullName evidence="1">Uncharacterized protein</fullName>
    </submittedName>
</protein>
<accession>A0AAN7NLN3</accession>